<keyword evidence="6" id="KW-1185">Reference proteome</keyword>
<dbReference type="InterPro" id="IPR052210">
    <property type="entry name" value="LysM1-like"/>
</dbReference>
<sequence length="138" mass="14288">MFSSTRMVAVIACSTLILVSGASAQCARNYTVVSGDFCDEISATQHSSTFQLANANPSINADCTNIFAEEVICLGLLGRDCTTTTVIQPGDGCDTITAAAGIPLSTLLHNNPNVNADCTNISIGEVLCTSGGLFNYTV</sequence>
<feature type="signal peptide" evidence="3">
    <location>
        <begin position="1"/>
        <end position="24"/>
    </location>
</feature>
<keyword evidence="3" id="KW-0732">Signal</keyword>
<protein>
    <recommendedName>
        <fullName evidence="4">LysM domain-containing protein</fullName>
    </recommendedName>
</protein>
<evidence type="ECO:0000256" key="3">
    <source>
        <dbReference type="SAM" id="SignalP"/>
    </source>
</evidence>
<accession>A0A4S8LYZ2</accession>
<gene>
    <name evidence="5" type="ORF">K435DRAFT_724078</name>
</gene>
<reference evidence="5 6" key="1">
    <citation type="journal article" date="2019" name="Nat. Ecol. Evol.">
        <title>Megaphylogeny resolves global patterns of mushroom evolution.</title>
        <authorList>
            <person name="Varga T."/>
            <person name="Krizsan K."/>
            <person name="Foldi C."/>
            <person name="Dima B."/>
            <person name="Sanchez-Garcia M."/>
            <person name="Sanchez-Ramirez S."/>
            <person name="Szollosi G.J."/>
            <person name="Szarkandi J.G."/>
            <person name="Papp V."/>
            <person name="Albert L."/>
            <person name="Andreopoulos W."/>
            <person name="Angelini C."/>
            <person name="Antonin V."/>
            <person name="Barry K.W."/>
            <person name="Bougher N.L."/>
            <person name="Buchanan P."/>
            <person name="Buyck B."/>
            <person name="Bense V."/>
            <person name="Catcheside P."/>
            <person name="Chovatia M."/>
            <person name="Cooper J."/>
            <person name="Damon W."/>
            <person name="Desjardin D."/>
            <person name="Finy P."/>
            <person name="Geml J."/>
            <person name="Haridas S."/>
            <person name="Hughes K."/>
            <person name="Justo A."/>
            <person name="Karasinski D."/>
            <person name="Kautmanova I."/>
            <person name="Kiss B."/>
            <person name="Kocsube S."/>
            <person name="Kotiranta H."/>
            <person name="LaButti K.M."/>
            <person name="Lechner B.E."/>
            <person name="Liimatainen K."/>
            <person name="Lipzen A."/>
            <person name="Lukacs Z."/>
            <person name="Mihaltcheva S."/>
            <person name="Morgado L.N."/>
            <person name="Niskanen T."/>
            <person name="Noordeloos M.E."/>
            <person name="Ohm R.A."/>
            <person name="Ortiz-Santana B."/>
            <person name="Ovrebo C."/>
            <person name="Racz N."/>
            <person name="Riley R."/>
            <person name="Savchenko A."/>
            <person name="Shiryaev A."/>
            <person name="Soop K."/>
            <person name="Spirin V."/>
            <person name="Szebenyi C."/>
            <person name="Tomsovsky M."/>
            <person name="Tulloss R.E."/>
            <person name="Uehling J."/>
            <person name="Grigoriev I.V."/>
            <person name="Vagvolgyi C."/>
            <person name="Papp T."/>
            <person name="Martin F.M."/>
            <person name="Miettinen O."/>
            <person name="Hibbett D.S."/>
            <person name="Nagy L.G."/>
        </authorList>
    </citation>
    <scope>NUCLEOTIDE SEQUENCE [LARGE SCALE GENOMIC DNA]</scope>
    <source>
        <strain evidence="5 6">CBS 962.96</strain>
    </source>
</reference>
<feature type="chain" id="PRO_5020918438" description="LysM domain-containing protein" evidence="3">
    <location>
        <begin position="25"/>
        <end position="138"/>
    </location>
</feature>
<dbReference type="PANTHER" id="PTHR34997:SF1">
    <property type="entry name" value="PEPTIDOGLYCAN-BINDING LYSIN DOMAIN"/>
    <property type="match status" value="1"/>
</dbReference>
<dbReference type="OrthoDB" id="5985073at2759"/>
<dbReference type="Pfam" id="PF01476">
    <property type="entry name" value="LysM"/>
    <property type="match status" value="2"/>
</dbReference>
<evidence type="ECO:0000313" key="6">
    <source>
        <dbReference type="Proteomes" id="UP000297245"/>
    </source>
</evidence>
<dbReference type="InterPro" id="IPR036779">
    <property type="entry name" value="LysM_dom_sf"/>
</dbReference>
<feature type="domain" description="LysM" evidence="4">
    <location>
        <begin position="28"/>
        <end position="74"/>
    </location>
</feature>
<evidence type="ECO:0000256" key="1">
    <source>
        <dbReference type="ARBA" id="ARBA00022669"/>
    </source>
</evidence>
<dbReference type="GO" id="GO:0008061">
    <property type="term" value="F:chitin binding"/>
    <property type="evidence" value="ECO:0007669"/>
    <property type="project" value="UniProtKB-KW"/>
</dbReference>
<dbReference type="EMBL" id="ML179212">
    <property type="protein sequence ID" value="THU94944.1"/>
    <property type="molecule type" value="Genomic_DNA"/>
</dbReference>
<dbReference type="SUPFAM" id="SSF54106">
    <property type="entry name" value="LysM domain"/>
    <property type="match status" value="2"/>
</dbReference>
<organism evidence="5 6">
    <name type="scientific">Dendrothele bispora (strain CBS 962.96)</name>
    <dbReference type="NCBI Taxonomy" id="1314807"/>
    <lineage>
        <taxon>Eukaryota</taxon>
        <taxon>Fungi</taxon>
        <taxon>Dikarya</taxon>
        <taxon>Basidiomycota</taxon>
        <taxon>Agaricomycotina</taxon>
        <taxon>Agaricomycetes</taxon>
        <taxon>Agaricomycetidae</taxon>
        <taxon>Agaricales</taxon>
        <taxon>Agaricales incertae sedis</taxon>
        <taxon>Dendrothele</taxon>
    </lineage>
</organism>
<dbReference type="InterPro" id="IPR018392">
    <property type="entry name" value="LysM"/>
</dbReference>
<dbReference type="Proteomes" id="UP000297245">
    <property type="component" value="Unassembled WGS sequence"/>
</dbReference>
<dbReference type="AlphaFoldDB" id="A0A4S8LYZ2"/>
<name>A0A4S8LYZ2_DENBC</name>
<evidence type="ECO:0000313" key="5">
    <source>
        <dbReference type="EMBL" id="THU94944.1"/>
    </source>
</evidence>
<dbReference type="PANTHER" id="PTHR34997">
    <property type="entry name" value="AM15"/>
    <property type="match status" value="1"/>
</dbReference>
<keyword evidence="1" id="KW-0147">Chitin-binding</keyword>
<feature type="domain" description="LysM" evidence="4">
    <location>
        <begin position="83"/>
        <end position="129"/>
    </location>
</feature>
<dbReference type="CDD" id="cd00118">
    <property type="entry name" value="LysM"/>
    <property type="match status" value="1"/>
</dbReference>
<dbReference type="Gene3D" id="3.10.350.10">
    <property type="entry name" value="LysM domain"/>
    <property type="match status" value="2"/>
</dbReference>
<keyword evidence="2" id="KW-0843">Virulence</keyword>
<dbReference type="SMART" id="SM00257">
    <property type="entry name" value="LysM"/>
    <property type="match status" value="2"/>
</dbReference>
<evidence type="ECO:0000259" key="4">
    <source>
        <dbReference type="PROSITE" id="PS51782"/>
    </source>
</evidence>
<dbReference type="PROSITE" id="PS51782">
    <property type="entry name" value="LYSM"/>
    <property type="match status" value="2"/>
</dbReference>
<proteinExistence type="predicted"/>
<evidence type="ECO:0000256" key="2">
    <source>
        <dbReference type="ARBA" id="ARBA00023026"/>
    </source>
</evidence>